<comment type="caution">
    <text evidence="3">The sequence shown here is derived from an EMBL/GenBank/DDBJ whole genome shotgun (WGS) entry which is preliminary data.</text>
</comment>
<feature type="domain" description="Pyridoxamine 5'-phosphate oxidase N-terminal" evidence="2">
    <location>
        <begin position="12"/>
        <end position="144"/>
    </location>
</feature>
<dbReference type="InterPro" id="IPR052019">
    <property type="entry name" value="F420H2_bilvrd_red/Heme_oxyg"/>
</dbReference>
<dbReference type="InterPro" id="IPR019920">
    <property type="entry name" value="F420-binding_dom_put"/>
</dbReference>
<organism evidence="3 4">
    <name type="scientific">Novosphingobium indicum</name>
    <dbReference type="NCBI Taxonomy" id="462949"/>
    <lineage>
        <taxon>Bacteria</taxon>
        <taxon>Pseudomonadati</taxon>
        <taxon>Pseudomonadota</taxon>
        <taxon>Alphaproteobacteria</taxon>
        <taxon>Sphingomonadales</taxon>
        <taxon>Sphingomonadaceae</taxon>
        <taxon>Novosphingobium</taxon>
    </lineage>
</organism>
<dbReference type="RefSeq" id="WP_229710136.1">
    <property type="nucleotide sequence ID" value="NZ_BMLK01000006.1"/>
</dbReference>
<proteinExistence type="predicted"/>
<dbReference type="NCBIfam" id="TIGR03618">
    <property type="entry name" value="Rv1155_F420"/>
    <property type="match status" value="1"/>
</dbReference>
<dbReference type="Gene3D" id="2.30.110.10">
    <property type="entry name" value="Electron Transport, Fmn-binding Protein, Chain A"/>
    <property type="match status" value="1"/>
</dbReference>
<dbReference type="Proteomes" id="UP000605099">
    <property type="component" value="Unassembled WGS sequence"/>
</dbReference>
<dbReference type="EMBL" id="BMLK01000006">
    <property type="protein sequence ID" value="GGN46762.1"/>
    <property type="molecule type" value="Genomic_DNA"/>
</dbReference>
<dbReference type="SUPFAM" id="SSF50475">
    <property type="entry name" value="FMN-binding split barrel"/>
    <property type="match status" value="1"/>
</dbReference>
<name>A0ABQ2JK13_9SPHN</name>
<dbReference type="InterPro" id="IPR011576">
    <property type="entry name" value="Pyridox_Oxase_N"/>
</dbReference>
<keyword evidence="1" id="KW-0560">Oxidoreductase</keyword>
<evidence type="ECO:0000313" key="3">
    <source>
        <dbReference type="EMBL" id="GGN46762.1"/>
    </source>
</evidence>
<evidence type="ECO:0000259" key="2">
    <source>
        <dbReference type="Pfam" id="PF01243"/>
    </source>
</evidence>
<reference evidence="4" key="1">
    <citation type="journal article" date="2019" name="Int. J. Syst. Evol. Microbiol.">
        <title>The Global Catalogue of Microorganisms (GCM) 10K type strain sequencing project: providing services to taxonomists for standard genome sequencing and annotation.</title>
        <authorList>
            <consortium name="The Broad Institute Genomics Platform"/>
            <consortium name="The Broad Institute Genome Sequencing Center for Infectious Disease"/>
            <person name="Wu L."/>
            <person name="Ma J."/>
        </authorList>
    </citation>
    <scope>NUCLEOTIDE SEQUENCE [LARGE SCALE GENOMIC DNA]</scope>
    <source>
        <strain evidence="4">CGMCC 1.6784</strain>
    </source>
</reference>
<evidence type="ECO:0000313" key="4">
    <source>
        <dbReference type="Proteomes" id="UP000605099"/>
    </source>
</evidence>
<dbReference type="InterPro" id="IPR012349">
    <property type="entry name" value="Split_barrel_FMN-bd"/>
</dbReference>
<protein>
    <submittedName>
        <fullName evidence="3">PPOX class F420-dependent enzyme</fullName>
    </submittedName>
</protein>
<keyword evidence="4" id="KW-1185">Reference proteome</keyword>
<gene>
    <name evidence="3" type="ORF">GCM10011349_14290</name>
</gene>
<sequence>MAKQRDAIRMSEDEIAAFLDSQRNLQVATIGKDGAPHLTTVWYVVHDGRILFETYGKSQKIVNLKRDPRLAVLVEDGDTYDSLRGVSINGTAEIVEDQPRRGELMQVLLGHHFPDLEPGQLRLMSERMAEKRVVVAVLPEQTVSWDHSKLNGSGP</sequence>
<evidence type="ECO:0000256" key="1">
    <source>
        <dbReference type="ARBA" id="ARBA00023002"/>
    </source>
</evidence>
<dbReference type="PANTHER" id="PTHR35176">
    <property type="entry name" value="HEME OXYGENASE HI_0854-RELATED"/>
    <property type="match status" value="1"/>
</dbReference>
<accession>A0ABQ2JK13</accession>
<dbReference type="Pfam" id="PF01243">
    <property type="entry name" value="PNPOx_N"/>
    <property type="match status" value="1"/>
</dbReference>
<dbReference type="PANTHER" id="PTHR35176:SF6">
    <property type="entry name" value="HEME OXYGENASE HI_0854-RELATED"/>
    <property type="match status" value="1"/>
</dbReference>